<dbReference type="STRING" id="303698.A0A1V6TT70"/>
<comment type="caution">
    <text evidence="4">The sequence shown here is derived from an EMBL/GenBank/DDBJ whole genome shotgun (WGS) entry which is preliminary data.</text>
</comment>
<dbReference type="InterPro" id="IPR003165">
    <property type="entry name" value="Piwi"/>
</dbReference>
<dbReference type="SMART" id="SM00950">
    <property type="entry name" value="Piwi"/>
    <property type="match status" value="1"/>
</dbReference>
<dbReference type="Proteomes" id="UP000191285">
    <property type="component" value="Unassembled WGS sequence"/>
</dbReference>
<dbReference type="InterPro" id="IPR036085">
    <property type="entry name" value="PAZ_dom_sf"/>
</dbReference>
<dbReference type="CDD" id="cd02846">
    <property type="entry name" value="PAZ_argonaute_like"/>
    <property type="match status" value="1"/>
</dbReference>
<evidence type="ECO:0000259" key="2">
    <source>
        <dbReference type="PROSITE" id="PS50821"/>
    </source>
</evidence>
<gene>
    <name evidence="4" type="ORF">PENSTE_c003G01666</name>
</gene>
<dbReference type="InterPro" id="IPR014811">
    <property type="entry name" value="ArgoL1"/>
</dbReference>
<feature type="domain" description="PAZ" evidence="2">
    <location>
        <begin position="400"/>
        <end position="508"/>
    </location>
</feature>
<dbReference type="EMBL" id="MLKD01000003">
    <property type="protein sequence ID" value="OQE28753.1"/>
    <property type="molecule type" value="Genomic_DNA"/>
</dbReference>
<evidence type="ECO:0000313" key="4">
    <source>
        <dbReference type="EMBL" id="OQE28753.1"/>
    </source>
</evidence>
<feature type="compositionally biased region" description="Polar residues" evidence="1">
    <location>
        <begin position="1"/>
        <end position="24"/>
    </location>
</feature>
<dbReference type="InterPro" id="IPR003100">
    <property type="entry name" value="PAZ_dom"/>
</dbReference>
<evidence type="ECO:0000313" key="5">
    <source>
        <dbReference type="Proteomes" id="UP000191285"/>
    </source>
</evidence>
<feature type="domain" description="Piwi" evidence="3">
    <location>
        <begin position="680"/>
        <end position="989"/>
    </location>
</feature>
<dbReference type="InterPro" id="IPR036397">
    <property type="entry name" value="RNaseH_sf"/>
</dbReference>
<dbReference type="Pfam" id="PF16488">
    <property type="entry name" value="ArgoL2"/>
    <property type="match status" value="1"/>
</dbReference>
<feature type="region of interest" description="Disordered" evidence="1">
    <location>
        <begin position="989"/>
        <end position="1077"/>
    </location>
</feature>
<proteinExistence type="predicted"/>
<dbReference type="InterPro" id="IPR032474">
    <property type="entry name" value="Argonaute_N"/>
</dbReference>
<dbReference type="SMART" id="SM01163">
    <property type="entry name" value="DUF1785"/>
    <property type="match status" value="1"/>
</dbReference>
<feature type="compositionally biased region" description="Basic and acidic residues" evidence="1">
    <location>
        <begin position="70"/>
        <end position="94"/>
    </location>
</feature>
<dbReference type="InterPro" id="IPR045246">
    <property type="entry name" value="Piwi_ago-like"/>
</dbReference>
<evidence type="ECO:0008006" key="6">
    <source>
        <dbReference type="Google" id="ProtNLM"/>
    </source>
</evidence>
<dbReference type="InterPro" id="IPR012337">
    <property type="entry name" value="RNaseH-like_sf"/>
</dbReference>
<keyword evidence="5" id="KW-1185">Reference proteome</keyword>
<protein>
    <recommendedName>
        <fullName evidence="6">Piwi domain-containing protein</fullName>
    </recommendedName>
</protein>
<dbReference type="SUPFAM" id="SSF53098">
    <property type="entry name" value="Ribonuclease H-like"/>
    <property type="match status" value="1"/>
</dbReference>
<feature type="compositionally biased region" description="Basic and acidic residues" evidence="1">
    <location>
        <begin position="1061"/>
        <end position="1071"/>
    </location>
</feature>
<organism evidence="4 5">
    <name type="scientific">Penicillium steckii</name>
    <dbReference type="NCBI Taxonomy" id="303698"/>
    <lineage>
        <taxon>Eukaryota</taxon>
        <taxon>Fungi</taxon>
        <taxon>Dikarya</taxon>
        <taxon>Ascomycota</taxon>
        <taxon>Pezizomycotina</taxon>
        <taxon>Eurotiomycetes</taxon>
        <taxon>Eurotiomycetidae</taxon>
        <taxon>Eurotiales</taxon>
        <taxon>Aspergillaceae</taxon>
        <taxon>Penicillium</taxon>
    </lineage>
</organism>
<feature type="compositionally biased region" description="Basic and acidic residues" evidence="1">
    <location>
        <begin position="1004"/>
        <end position="1031"/>
    </location>
</feature>
<dbReference type="AlphaFoldDB" id="A0A1V6TT70"/>
<dbReference type="Pfam" id="PF08699">
    <property type="entry name" value="ArgoL1"/>
    <property type="match status" value="1"/>
</dbReference>
<feature type="compositionally biased region" description="Low complexity" evidence="1">
    <location>
        <begin position="1049"/>
        <end position="1060"/>
    </location>
</feature>
<dbReference type="CDD" id="cd04657">
    <property type="entry name" value="Piwi_ago-like"/>
    <property type="match status" value="1"/>
</dbReference>
<dbReference type="Pfam" id="PF16486">
    <property type="entry name" value="ArgoN"/>
    <property type="match status" value="1"/>
</dbReference>
<name>A0A1V6TT70_9EURO</name>
<accession>A0A1V6TT70</accession>
<dbReference type="Pfam" id="PF02170">
    <property type="entry name" value="PAZ"/>
    <property type="match status" value="1"/>
</dbReference>
<reference evidence="5" key="1">
    <citation type="journal article" date="2017" name="Nat. Microbiol.">
        <title>Global analysis of biosynthetic gene clusters reveals vast potential of secondary metabolite production in Penicillium species.</title>
        <authorList>
            <person name="Nielsen J.C."/>
            <person name="Grijseels S."/>
            <person name="Prigent S."/>
            <person name="Ji B."/>
            <person name="Dainat J."/>
            <person name="Nielsen K.F."/>
            <person name="Frisvad J.C."/>
            <person name="Workman M."/>
            <person name="Nielsen J."/>
        </authorList>
    </citation>
    <scope>NUCLEOTIDE SEQUENCE [LARGE SCALE GENOMIC DNA]</scope>
    <source>
        <strain evidence="5">IBT 24891</strain>
    </source>
</reference>
<dbReference type="GO" id="GO:0003723">
    <property type="term" value="F:RNA binding"/>
    <property type="evidence" value="ECO:0007669"/>
    <property type="project" value="InterPro"/>
</dbReference>
<evidence type="ECO:0000256" key="1">
    <source>
        <dbReference type="SAM" id="MobiDB-lite"/>
    </source>
</evidence>
<dbReference type="Gene3D" id="3.30.420.10">
    <property type="entry name" value="Ribonuclease H-like superfamily/Ribonuclease H"/>
    <property type="match status" value="1"/>
</dbReference>
<dbReference type="InterPro" id="IPR032472">
    <property type="entry name" value="ArgoL2"/>
</dbReference>
<dbReference type="OrthoDB" id="10252740at2759"/>
<dbReference type="Gene3D" id="2.170.260.10">
    <property type="entry name" value="paz domain"/>
    <property type="match status" value="1"/>
</dbReference>
<sequence>MTSRSQRSGKSPTRGNPPSGNSPGRKSDSSKKSSSSSYGSSGSVKSHDSRQGPPTHPKIVHPDPAPPGYERIKDTLVRDRGEKWLPPPKAEKKISPEILKQAQNISAKTEMRDGKPYNPREKFIEEHTPVPRMNLPPRNAYNKSGKEVEVLMNAYPIIKFPTRPVFQYEVNAMLGKWKASAGPDDPPEKGQYMEQDQEILRKVFYRSKVRKERLPDAIYDGKHIAWSLVNLHRQLRDKFVYPSGWRRPVGTRSDVYGEEICLIMSVRRKLYLGTINEWLAKKRPLDETVMEALNFLDHLIRDYPAQEFTALKRSYFFEKLESHEDPEIRKIADKSHWPLLQSGATCYRGAFQTIRSSPCGLYLNLDIAHAVFYSRTSLMDIIRGILGIDDRAKLARILEPILDDNGVREETPEFVKVSKRIHGIRVCPDFEGYPLSQRSYTIDHLINGGAKEYMIKIDDPATGKSQRTSIYDYFRKKYNLNLKYPKTVLVQMTRSSVIFPLEILFVRHLQRWPHKLDERMAADMIKWTAVKPIGRLDAILNCQKILDHANDPNLKNYGMKIGTSMIKTKARLLPNPEIQFGNVKHNPGTTGRWDLRGKKFLRPNTKALECWGIGFIAGYRSSITHDQVHQWHEHFEKLFKQHGGVYKNKALSIELRDDIGVAMKTLYEKTRETWGTLPQLLVIIVPDKNSFSYMRIKKSCDCRWGVPSQVLQSRHCMDNKPQYISNVLMKVNAKLGGVTSRAIPKTPLSTLRPQSIIIGADVTHPMLGVWTPSLAAMCISNDPQGISYMGGCQSNGDLKEIIKPDNVREILFPLMMEWNATLGRGGKSAKHIYYFRDGVSESEYSEILHKEVAAIKKVAAECLKVDRWPGKMTVVIANKRHHLRAFPKTTDKNASDRNGNPLPGLLVDRDVTSAHGWDFLLYSHAALQGTSRPVHYTVLLDEIGHKPEELENLIYEHCYQYVRSTTPVSVHPSIYYAHLISVRARHHEDIPASSGPQHGTRVPMRRELEHPRHKEKEEFREKQKEHQEEMLKGNTGHRFGESVPKTIKGPQSPGSQTSSQDAKDRDDKQDPKLAGSRLLPIIGTGNRLSYKMWWI</sequence>
<feature type="region of interest" description="Disordered" evidence="1">
    <location>
        <begin position="1"/>
        <end position="94"/>
    </location>
</feature>
<dbReference type="Pfam" id="PF02171">
    <property type="entry name" value="Piwi"/>
    <property type="match status" value="1"/>
</dbReference>
<dbReference type="SUPFAM" id="SSF101690">
    <property type="entry name" value="PAZ domain"/>
    <property type="match status" value="1"/>
</dbReference>
<dbReference type="PROSITE" id="PS50822">
    <property type="entry name" value="PIWI"/>
    <property type="match status" value="1"/>
</dbReference>
<dbReference type="PROSITE" id="PS50821">
    <property type="entry name" value="PAZ"/>
    <property type="match status" value="1"/>
</dbReference>
<dbReference type="Gene3D" id="3.40.50.2300">
    <property type="match status" value="1"/>
</dbReference>
<feature type="compositionally biased region" description="Low complexity" evidence="1">
    <location>
        <begin position="32"/>
        <end position="44"/>
    </location>
</feature>
<evidence type="ECO:0000259" key="3">
    <source>
        <dbReference type="PROSITE" id="PS50822"/>
    </source>
</evidence>
<dbReference type="PANTHER" id="PTHR22891">
    <property type="entry name" value="EUKARYOTIC TRANSLATION INITIATION FACTOR 2C"/>
    <property type="match status" value="1"/>
</dbReference>